<dbReference type="EMBL" id="JACHLN010000005">
    <property type="protein sequence ID" value="MBB4841424.1"/>
    <property type="molecule type" value="Genomic_DNA"/>
</dbReference>
<evidence type="ECO:0000313" key="3">
    <source>
        <dbReference type="Proteomes" id="UP000575241"/>
    </source>
</evidence>
<gene>
    <name evidence="2" type="ORF">HNP52_004526</name>
</gene>
<name>A0A7W7K5H4_9SPHN</name>
<keyword evidence="3" id="KW-1185">Reference proteome</keyword>
<feature type="compositionally biased region" description="Low complexity" evidence="1">
    <location>
        <begin position="181"/>
        <end position="190"/>
    </location>
</feature>
<reference evidence="2 3" key="1">
    <citation type="submission" date="2020-08" db="EMBL/GenBank/DDBJ databases">
        <title>Functional genomics of gut bacteria from endangered species of beetles.</title>
        <authorList>
            <person name="Carlos-Shanley C."/>
        </authorList>
    </citation>
    <scope>NUCLEOTIDE SEQUENCE [LARGE SCALE GENOMIC DNA]</scope>
    <source>
        <strain evidence="2 3">S00224</strain>
    </source>
</reference>
<dbReference type="RefSeq" id="WP_184171166.1">
    <property type="nucleotide sequence ID" value="NZ_JACHLN010000005.1"/>
</dbReference>
<protein>
    <submittedName>
        <fullName evidence="2">Uncharacterized protein</fullName>
    </submittedName>
</protein>
<dbReference type="Proteomes" id="UP000575241">
    <property type="component" value="Unassembled WGS sequence"/>
</dbReference>
<evidence type="ECO:0000313" key="2">
    <source>
        <dbReference type="EMBL" id="MBB4841424.1"/>
    </source>
</evidence>
<dbReference type="AlphaFoldDB" id="A0A7W7K5H4"/>
<accession>A0A7W7K5H4</accession>
<proteinExistence type="predicted"/>
<feature type="region of interest" description="Disordered" evidence="1">
    <location>
        <begin position="170"/>
        <end position="216"/>
    </location>
</feature>
<sequence>MIREALIGCALLGGGGYYAVSAYQAPDIVRTVNATPHDTWRGFDLVLNGAKEGWTGYGPGSATPEKGVSWPKVTSVDSKEIDYRVSNDGAEAIHLRLRFEPLEDGRKTKLSFDADFKGRAAMANYNPQVRAAMEKVLDEFIVQIENGRAVSSVERFLDFDRQLRARPGYAEGQRQVEQMRQRQAQSAAAAPMIDPDRGKLDPKGADVTPRNPSSRY</sequence>
<evidence type="ECO:0000256" key="1">
    <source>
        <dbReference type="SAM" id="MobiDB-lite"/>
    </source>
</evidence>
<feature type="compositionally biased region" description="Basic and acidic residues" evidence="1">
    <location>
        <begin position="194"/>
        <end position="204"/>
    </location>
</feature>
<organism evidence="2 3">
    <name type="scientific">Sphingomonas kyeonggiensis</name>
    <dbReference type="NCBI Taxonomy" id="1268553"/>
    <lineage>
        <taxon>Bacteria</taxon>
        <taxon>Pseudomonadati</taxon>
        <taxon>Pseudomonadota</taxon>
        <taxon>Alphaproteobacteria</taxon>
        <taxon>Sphingomonadales</taxon>
        <taxon>Sphingomonadaceae</taxon>
        <taxon>Sphingomonas</taxon>
    </lineage>
</organism>
<comment type="caution">
    <text evidence="2">The sequence shown here is derived from an EMBL/GenBank/DDBJ whole genome shotgun (WGS) entry which is preliminary data.</text>
</comment>